<name>A0A8J5R0P2_9HYME</name>
<protein>
    <recommendedName>
        <fullName evidence="9">EndoU domain-containing protein</fullName>
    </recommendedName>
</protein>
<organism evidence="10 11">
    <name type="scientific">Cotesia typhae</name>
    <dbReference type="NCBI Taxonomy" id="2053667"/>
    <lineage>
        <taxon>Eukaryota</taxon>
        <taxon>Metazoa</taxon>
        <taxon>Ecdysozoa</taxon>
        <taxon>Arthropoda</taxon>
        <taxon>Hexapoda</taxon>
        <taxon>Insecta</taxon>
        <taxon>Pterygota</taxon>
        <taxon>Neoptera</taxon>
        <taxon>Endopterygota</taxon>
        <taxon>Hymenoptera</taxon>
        <taxon>Apocrita</taxon>
        <taxon>Ichneumonoidea</taxon>
        <taxon>Braconidae</taxon>
        <taxon>Microgastrinae</taxon>
        <taxon>Cotesia</taxon>
    </lineage>
</organism>
<keyword evidence="7" id="KW-0378">Hydrolase</keyword>
<evidence type="ECO:0000256" key="5">
    <source>
        <dbReference type="ARBA" id="ARBA00022884"/>
    </source>
</evidence>
<evidence type="ECO:0000256" key="2">
    <source>
        <dbReference type="ARBA" id="ARBA00022722"/>
    </source>
</evidence>
<dbReference type="GO" id="GO:0003723">
    <property type="term" value="F:RNA binding"/>
    <property type="evidence" value="ECO:0007669"/>
    <property type="project" value="UniProtKB-UniRule"/>
</dbReference>
<dbReference type="AlphaFoldDB" id="A0A8J5R0P2"/>
<evidence type="ECO:0000256" key="7">
    <source>
        <dbReference type="RuleBase" id="RU367085"/>
    </source>
</evidence>
<comment type="similarity">
    <text evidence="7">Belongs to the ENDOU family.</text>
</comment>
<feature type="domain" description="EndoU" evidence="9">
    <location>
        <begin position="368"/>
        <end position="631"/>
    </location>
</feature>
<evidence type="ECO:0000256" key="8">
    <source>
        <dbReference type="SAM" id="MobiDB-lite"/>
    </source>
</evidence>
<dbReference type="InterPro" id="IPR018998">
    <property type="entry name" value="EndoU_C"/>
</dbReference>
<evidence type="ECO:0000256" key="1">
    <source>
        <dbReference type="ARBA" id="ARBA00001936"/>
    </source>
</evidence>
<keyword evidence="5 7" id="KW-0694">RNA-binding</keyword>
<evidence type="ECO:0000256" key="3">
    <source>
        <dbReference type="ARBA" id="ARBA00022723"/>
    </source>
</evidence>
<keyword evidence="4 7" id="KW-0255">Endonuclease</keyword>
<keyword evidence="2 7" id="KW-0540">Nuclease</keyword>
<sequence length="631" mass="68990">MRRENARHFRPSYSNGAKSRGSSRSSSSSSSRYLQSKTTSKPRQQSENSSFYCFSARTSPGTYGWNVPPKQSPPVNSKPSAPSETISKTSATNVQSSWKPSGGYNSQTGTPYGNSGHTTGQRNPNQGYNPSVGSNQHTPYQSTHYNPSHSQQSPGGYNGYNSPGYNPSSGYHPSYNQPHQPYNAYNPSYGHSYTPGAGYNPPVGHAPQTILVQSAGQPYKPGIGQLAKEAFVFAGVSAGVNAVANRIIPGGIYGGHGYSGYSGTAGNLAVPSVTHTQITYNNYYNNGTAPEGQAPAPAPGAAAPAQAPAVAAPAQAPVEATPAPPPVAPIESNPNPQNNSSDPAANSANIPPKNEDEMFPSPNGNIITKNEIEKLTEELFAMDKNNAFKFITMNLQRQKMDDSTKDDASEPLLTVKSEAYEIPTIKATIAFHDNYELDIKTKEVVTSEERKEESDFIDSILETDIMKTLMKFLADKGYVPNDEYEFKDTLKRIWFSQFKRIDGEPGSSGFETIFLAEKFDSEIIGMHNWIYYAKREEDKKLNYLGYIKQTTLGDKGAIIKLRSSLEEIIQPVTTIFVGTSPELEIALYTMCFYMRPNYACPIKLANQNFIIIANRVNYFGKDIMVSAYPEI</sequence>
<accession>A0A8J5R0P2</accession>
<feature type="region of interest" description="Disordered" evidence="8">
    <location>
        <begin position="1"/>
        <end position="189"/>
    </location>
</feature>
<dbReference type="Proteomes" id="UP000729913">
    <property type="component" value="Unassembled WGS sequence"/>
</dbReference>
<dbReference type="PROSITE" id="PS51959">
    <property type="entry name" value="ENDOU"/>
    <property type="match status" value="1"/>
</dbReference>
<evidence type="ECO:0000259" key="9">
    <source>
        <dbReference type="PROSITE" id="PS51959"/>
    </source>
</evidence>
<evidence type="ECO:0000313" key="10">
    <source>
        <dbReference type="EMBL" id="KAG8035976.1"/>
    </source>
</evidence>
<evidence type="ECO:0000256" key="4">
    <source>
        <dbReference type="ARBA" id="ARBA00022759"/>
    </source>
</evidence>
<feature type="compositionally biased region" description="Polar residues" evidence="8">
    <location>
        <begin position="33"/>
        <end position="61"/>
    </location>
</feature>
<feature type="compositionally biased region" description="Low complexity" evidence="8">
    <location>
        <begin position="291"/>
        <end position="321"/>
    </location>
</feature>
<dbReference type="GO" id="GO:0046872">
    <property type="term" value="F:metal ion binding"/>
    <property type="evidence" value="ECO:0007669"/>
    <property type="project" value="UniProtKB-UniRule"/>
</dbReference>
<dbReference type="GO" id="GO:0004521">
    <property type="term" value="F:RNA endonuclease activity"/>
    <property type="evidence" value="ECO:0007669"/>
    <property type="project" value="UniProtKB-UniRule"/>
</dbReference>
<dbReference type="OrthoDB" id="430326at2759"/>
<reference evidence="10" key="1">
    <citation type="submission" date="2020-03" db="EMBL/GenBank/DDBJ databases">
        <authorList>
            <person name="Chebbi M.A."/>
            <person name="Drezen J.M."/>
        </authorList>
    </citation>
    <scope>NUCLEOTIDE SEQUENCE</scope>
    <source>
        <tissue evidence="10">Whole body</tissue>
    </source>
</reference>
<feature type="compositionally biased region" description="Low complexity" evidence="8">
    <location>
        <begin position="329"/>
        <end position="352"/>
    </location>
</feature>
<dbReference type="GO" id="GO:0016829">
    <property type="term" value="F:lyase activity"/>
    <property type="evidence" value="ECO:0007669"/>
    <property type="project" value="UniProtKB-KW"/>
</dbReference>
<dbReference type="CDD" id="cd21159">
    <property type="entry name" value="XendoU"/>
    <property type="match status" value="1"/>
</dbReference>
<evidence type="ECO:0000313" key="11">
    <source>
        <dbReference type="Proteomes" id="UP000729913"/>
    </source>
</evidence>
<dbReference type="PANTHER" id="PTHR12439">
    <property type="entry name" value="PLACENTAL PROTEIN 11-RELATED"/>
    <property type="match status" value="1"/>
</dbReference>
<feature type="compositionally biased region" description="Polar residues" evidence="8">
    <location>
        <begin position="174"/>
        <end position="189"/>
    </location>
</feature>
<gene>
    <name evidence="10" type="ORF">G9C98_003103</name>
</gene>
<keyword evidence="6" id="KW-0456">Lyase</keyword>
<dbReference type="PANTHER" id="PTHR12439:SF42">
    <property type="entry name" value="ENDORIBONUCLEASE-RELATED"/>
    <property type="match status" value="1"/>
</dbReference>
<keyword evidence="11" id="KW-1185">Reference proteome</keyword>
<evidence type="ECO:0000256" key="6">
    <source>
        <dbReference type="ARBA" id="ARBA00023239"/>
    </source>
</evidence>
<proteinExistence type="inferred from homology"/>
<dbReference type="InterPro" id="IPR039787">
    <property type="entry name" value="ENDOU"/>
</dbReference>
<comment type="subunit">
    <text evidence="7">Monomer.</text>
</comment>
<dbReference type="GO" id="GO:0016787">
    <property type="term" value="F:hydrolase activity"/>
    <property type="evidence" value="ECO:0007669"/>
    <property type="project" value="UniProtKB-KW"/>
</dbReference>
<keyword evidence="3 7" id="KW-0479">Metal-binding</keyword>
<feature type="compositionally biased region" description="Low complexity" evidence="8">
    <location>
        <begin position="19"/>
        <end position="32"/>
    </location>
</feature>
<keyword evidence="7" id="KW-0464">Manganese</keyword>
<feature type="compositionally biased region" description="Low complexity" evidence="8">
    <location>
        <begin position="153"/>
        <end position="171"/>
    </location>
</feature>
<dbReference type="EMBL" id="JAAOIC020000052">
    <property type="protein sequence ID" value="KAG8035976.1"/>
    <property type="molecule type" value="Genomic_DNA"/>
</dbReference>
<reference evidence="10" key="2">
    <citation type="submission" date="2021-04" db="EMBL/GenBank/DDBJ databases">
        <title>Genome-wide patterns of bracovirus chromosomal integration into multiple host tissues during parasitism.</title>
        <authorList>
            <person name="Chebbi M.A.C."/>
        </authorList>
    </citation>
    <scope>NUCLEOTIDE SEQUENCE</scope>
    <source>
        <tissue evidence="10">Whole body</tissue>
    </source>
</reference>
<feature type="compositionally biased region" description="Polar residues" evidence="8">
    <location>
        <begin position="73"/>
        <end position="152"/>
    </location>
</feature>
<comment type="caution">
    <text evidence="10">The sequence shown here is derived from an EMBL/GenBank/DDBJ whole genome shotgun (WGS) entry which is preliminary data.</text>
</comment>
<comment type="cofactor">
    <cofactor evidence="1 7">
        <name>Mn(2+)</name>
        <dbReference type="ChEBI" id="CHEBI:29035"/>
    </cofactor>
</comment>
<feature type="region of interest" description="Disordered" evidence="8">
    <location>
        <begin position="291"/>
        <end position="366"/>
    </location>
</feature>
<dbReference type="Pfam" id="PF09412">
    <property type="entry name" value="XendoU"/>
    <property type="match status" value="1"/>
</dbReference>